<protein>
    <submittedName>
        <fullName evidence="2">Uncharacterized protein</fullName>
    </submittedName>
</protein>
<accession>A0ABV0S1S1</accession>
<name>A0ABV0S1S1_9TELE</name>
<organism evidence="2 3">
    <name type="scientific">Xenoophorus captivus</name>
    <dbReference type="NCBI Taxonomy" id="1517983"/>
    <lineage>
        <taxon>Eukaryota</taxon>
        <taxon>Metazoa</taxon>
        <taxon>Chordata</taxon>
        <taxon>Craniata</taxon>
        <taxon>Vertebrata</taxon>
        <taxon>Euteleostomi</taxon>
        <taxon>Actinopterygii</taxon>
        <taxon>Neopterygii</taxon>
        <taxon>Teleostei</taxon>
        <taxon>Neoteleostei</taxon>
        <taxon>Acanthomorphata</taxon>
        <taxon>Ovalentaria</taxon>
        <taxon>Atherinomorphae</taxon>
        <taxon>Cyprinodontiformes</taxon>
        <taxon>Goodeidae</taxon>
        <taxon>Xenoophorus</taxon>
    </lineage>
</organism>
<dbReference type="Proteomes" id="UP001434883">
    <property type="component" value="Unassembled WGS sequence"/>
</dbReference>
<proteinExistence type="predicted"/>
<keyword evidence="3" id="KW-1185">Reference proteome</keyword>
<keyword evidence="1" id="KW-1133">Transmembrane helix</keyword>
<evidence type="ECO:0000256" key="1">
    <source>
        <dbReference type="SAM" id="Phobius"/>
    </source>
</evidence>
<reference evidence="2 3" key="1">
    <citation type="submission" date="2021-06" db="EMBL/GenBank/DDBJ databases">
        <authorList>
            <person name="Palmer J.M."/>
        </authorList>
    </citation>
    <scope>NUCLEOTIDE SEQUENCE [LARGE SCALE GENOMIC DNA]</scope>
    <source>
        <strain evidence="2 3">XC_2019</strain>
        <tissue evidence="2">Muscle</tissue>
    </source>
</reference>
<dbReference type="EMBL" id="JAHRIN010067439">
    <property type="protein sequence ID" value="MEQ2214502.1"/>
    <property type="molecule type" value="Genomic_DNA"/>
</dbReference>
<keyword evidence="1" id="KW-0812">Transmembrane</keyword>
<feature type="transmembrane region" description="Helical" evidence="1">
    <location>
        <begin position="104"/>
        <end position="123"/>
    </location>
</feature>
<comment type="caution">
    <text evidence="2">The sequence shown here is derived from an EMBL/GenBank/DDBJ whole genome shotgun (WGS) entry which is preliminary data.</text>
</comment>
<keyword evidence="1" id="KW-0472">Membrane</keyword>
<feature type="transmembrane region" description="Helical" evidence="1">
    <location>
        <begin position="36"/>
        <end position="62"/>
    </location>
</feature>
<gene>
    <name evidence="2" type="ORF">XENOCAPTIV_009966</name>
</gene>
<sequence>MVLSITAGCSGLEAVNQLDSRHDAFFSEMCWFWTEIFALISILPSACPGFGCFLFVFSPLYIFSWTLGCLKVALIEGGVPDMILNIVFGFVCIVFFMLSYSLCISFSLCLLVLFTCCGVISLFSPAPSVCSMHSSIGFC</sequence>
<feature type="transmembrane region" description="Helical" evidence="1">
    <location>
        <begin position="82"/>
        <end position="98"/>
    </location>
</feature>
<evidence type="ECO:0000313" key="3">
    <source>
        <dbReference type="Proteomes" id="UP001434883"/>
    </source>
</evidence>
<evidence type="ECO:0000313" key="2">
    <source>
        <dbReference type="EMBL" id="MEQ2214502.1"/>
    </source>
</evidence>